<gene>
    <name evidence="9" type="ORF">SPV1_10264</name>
</gene>
<dbReference type="GO" id="GO:0020037">
    <property type="term" value="F:heme binding"/>
    <property type="evidence" value="ECO:0007669"/>
    <property type="project" value="InterPro"/>
</dbReference>
<comment type="caution">
    <text evidence="9">The sequence shown here is derived from an EMBL/GenBank/DDBJ whole genome shotgun (WGS) entry which is preliminary data.</text>
</comment>
<dbReference type="InterPro" id="IPR036909">
    <property type="entry name" value="Cyt_c-like_dom_sf"/>
</dbReference>
<keyword evidence="5 6" id="KW-0408">Iron</keyword>
<sequence>MKKMIIAIGSLAMLMTVFAVNEAAAGPESKCKACHTFDQGGKNKMGPNLFGIVGAKAGSKEGYKYSDSLKDGNWVWDDAKLQAWVCDSKSAIKELTGDDNAKTKMAKQNKCGEDAA</sequence>
<dbReference type="EMBL" id="AATS01000017">
    <property type="protein sequence ID" value="EAU53809.1"/>
    <property type="molecule type" value="Genomic_DNA"/>
</dbReference>
<feature type="non-terminal residue" evidence="9">
    <location>
        <position position="116"/>
    </location>
</feature>
<keyword evidence="3 6" id="KW-0479">Metal-binding</keyword>
<keyword evidence="2 6" id="KW-0349">Heme</keyword>
<dbReference type="eggNOG" id="COG3474">
    <property type="taxonomic scope" value="Bacteria"/>
</dbReference>
<evidence type="ECO:0000256" key="4">
    <source>
        <dbReference type="ARBA" id="ARBA00022982"/>
    </source>
</evidence>
<dbReference type="Proteomes" id="UP000005297">
    <property type="component" value="Unassembled WGS sequence"/>
</dbReference>
<evidence type="ECO:0000256" key="6">
    <source>
        <dbReference type="PROSITE-ProRule" id="PRU00433"/>
    </source>
</evidence>
<dbReference type="PROSITE" id="PS51007">
    <property type="entry name" value="CYTC"/>
    <property type="match status" value="1"/>
</dbReference>
<evidence type="ECO:0000313" key="10">
    <source>
        <dbReference type="Proteomes" id="UP000005297"/>
    </source>
</evidence>
<dbReference type="GO" id="GO:0046872">
    <property type="term" value="F:metal ion binding"/>
    <property type="evidence" value="ECO:0007669"/>
    <property type="project" value="UniProtKB-KW"/>
</dbReference>
<name>Q0EWU8_9PROT</name>
<feature type="signal peptide" evidence="7">
    <location>
        <begin position="1"/>
        <end position="19"/>
    </location>
</feature>
<evidence type="ECO:0000313" key="9">
    <source>
        <dbReference type="EMBL" id="EAU53809.1"/>
    </source>
</evidence>
<reference evidence="9 10" key="1">
    <citation type="submission" date="2006-09" db="EMBL/GenBank/DDBJ databases">
        <authorList>
            <person name="Emerson D."/>
            <person name="Ferriera S."/>
            <person name="Johnson J."/>
            <person name="Kravitz S."/>
            <person name="Halpern A."/>
            <person name="Remington K."/>
            <person name="Beeson K."/>
            <person name="Tran B."/>
            <person name="Rogers Y.-H."/>
            <person name="Friedman R."/>
            <person name="Venter J.C."/>
        </authorList>
    </citation>
    <scope>NUCLEOTIDE SEQUENCE [LARGE SCALE GENOMIC DNA]</scope>
    <source>
        <strain evidence="9 10">PV-1</strain>
    </source>
</reference>
<dbReference type="HOGENOM" id="CLU_060944_2_1_0"/>
<protein>
    <submittedName>
        <fullName evidence="9">Cytochrome c, class I</fullName>
    </submittedName>
</protein>
<dbReference type="STRING" id="314344.AL013_07415"/>
<dbReference type="Gene3D" id="1.10.760.10">
    <property type="entry name" value="Cytochrome c-like domain"/>
    <property type="match status" value="1"/>
</dbReference>
<evidence type="ECO:0000256" key="5">
    <source>
        <dbReference type="ARBA" id="ARBA00023004"/>
    </source>
</evidence>
<organism evidence="9 10">
    <name type="scientific">Mariprofundus ferrooxydans PV-1</name>
    <dbReference type="NCBI Taxonomy" id="314345"/>
    <lineage>
        <taxon>Bacteria</taxon>
        <taxon>Pseudomonadati</taxon>
        <taxon>Pseudomonadota</taxon>
        <taxon>Candidatius Mariprofundia</taxon>
        <taxon>Mariprofundales</taxon>
        <taxon>Mariprofundaceae</taxon>
        <taxon>Mariprofundus</taxon>
    </lineage>
</organism>
<evidence type="ECO:0000256" key="3">
    <source>
        <dbReference type="ARBA" id="ARBA00022723"/>
    </source>
</evidence>
<keyword evidence="4" id="KW-0249">Electron transport</keyword>
<evidence type="ECO:0000256" key="1">
    <source>
        <dbReference type="ARBA" id="ARBA00022448"/>
    </source>
</evidence>
<dbReference type="InParanoid" id="Q0EWU8"/>
<evidence type="ECO:0000256" key="7">
    <source>
        <dbReference type="SAM" id="SignalP"/>
    </source>
</evidence>
<keyword evidence="1" id="KW-0813">Transport</keyword>
<feature type="chain" id="PRO_5004171320" evidence="7">
    <location>
        <begin position="20"/>
        <end position="116"/>
    </location>
</feature>
<dbReference type="SUPFAM" id="SSF46626">
    <property type="entry name" value="Cytochrome c"/>
    <property type="match status" value="1"/>
</dbReference>
<proteinExistence type="predicted"/>
<dbReference type="InterPro" id="IPR009056">
    <property type="entry name" value="Cyt_c-like_dom"/>
</dbReference>
<dbReference type="PANTHER" id="PTHR11961">
    <property type="entry name" value="CYTOCHROME C"/>
    <property type="match status" value="1"/>
</dbReference>
<accession>Q0EWU8</accession>
<keyword evidence="7" id="KW-0732">Signal</keyword>
<dbReference type="GO" id="GO:0009055">
    <property type="term" value="F:electron transfer activity"/>
    <property type="evidence" value="ECO:0007669"/>
    <property type="project" value="InterPro"/>
</dbReference>
<dbReference type="AlphaFoldDB" id="Q0EWU8"/>
<dbReference type="PRINTS" id="PR00604">
    <property type="entry name" value="CYTCHRMECIAB"/>
</dbReference>
<feature type="domain" description="Cytochrome c" evidence="8">
    <location>
        <begin position="9"/>
        <end position="116"/>
    </location>
</feature>
<dbReference type="RefSeq" id="WP_009849572.1">
    <property type="nucleotide sequence ID" value="NZ_DS022294.1"/>
</dbReference>
<evidence type="ECO:0000259" key="8">
    <source>
        <dbReference type="PROSITE" id="PS51007"/>
    </source>
</evidence>
<keyword evidence="10" id="KW-1185">Reference proteome</keyword>
<evidence type="ECO:0000256" key="2">
    <source>
        <dbReference type="ARBA" id="ARBA00022617"/>
    </source>
</evidence>
<dbReference type="InterPro" id="IPR002327">
    <property type="entry name" value="Cyt_c_1A/1B"/>
</dbReference>